<keyword evidence="9 12" id="KW-0066">ATP synthesis</keyword>
<keyword evidence="5 12" id="KW-0375">Hydrogen ion transport</keyword>
<evidence type="ECO:0000256" key="7">
    <source>
        <dbReference type="ARBA" id="ARBA00023065"/>
    </source>
</evidence>
<keyword evidence="6 12" id="KW-1133">Transmembrane helix</keyword>
<dbReference type="HAMAP" id="MF_01399">
    <property type="entry name" value="ATP_synth_bprime"/>
    <property type="match status" value="1"/>
</dbReference>
<evidence type="ECO:0000256" key="3">
    <source>
        <dbReference type="ARBA" id="ARBA00022547"/>
    </source>
</evidence>
<keyword evidence="14" id="KW-0175">Coiled coil</keyword>
<keyword evidence="3 12" id="KW-0138">CF(0)</keyword>
<evidence type="ECO:0000256" key="4">
    <source>
        <dbReference type="ARBA" id="ARBA00022692"/>
    </source>
</evidence>
<evidence type="ECO:0000256" key="9">
    <source>
        <dbReference type="ARBA" id="ARBA00023310"/>
    </source>
</evidence>
<dbReference type="PANTHER" id="PTHR33445:SF2">
    <property type="entry name" value="ATP SYNTHASE SUBUNIT B', CHLOROPLASTIC"/>
    <property type="match status" value="1"/>
</dbReference>
<dbReference type="HAMAP" id="MF_01398">
    <property type="entry name" value="ATP_synth_b_bprime"/>
    <property type="match status" value="1"/>
</dbReference>
<evidence type="ECO:0000313" key="15">
    <source>
        <dbReference type="EMBL" id="XCM39693.1"/>
    </source>
</evidence>
<evidence type="ECO:0000256" key="8">
    <source>
        <dbReference type="ARBA" id="ARBA00023136"/>
    </source>
</evidence>
<dbReference type="GO" id="GO:0046933">
    <property type="term" value="F:proton-transporting ATP synthase activity, rotational mechanism"/>
    <property type="evidence" value="ECO:0007669"/>
    <property type="project" value="UniProtKB-UniRule"/>
</dbReference>
<dbReference type="NCBIfam" id="NF005607">
    <property type="entry name" value="PRK07353.1"/>
    <property type="match status" value="1"/>
</dbReference>
<comment type="subcellular location">
    <subcellularLocation>
        <location evidence="12">Cellular thylakoid membrane</location>
        <topology evidence="12">Single-pass membrane protein</topology>
    </subcellularLocation>
    <subcellularLocation>
        <location evidence="11">Endomembrane system</location>
        <topology evidence="11">Single-pass membrane protein</topology>
    </subcellularLocation>
</comment>
<proteinExistence type="inferred from homology"/>
<reference evidence="15" key="1">
    <citation type="submission" date="2024-07" db="EMBL/GenBank/DDBJ databases">
        <authorList>
            <person name="Kim Y.J."/>
            <person name="Jeong J.Y."/>
        </authorList>
    </citation>
    <scope>NUCLEOTIDE SEQUENCE</scope>
    <source>
        <strain evidence="15">GIHE-MW2</strain>
    </source>
</reference>
<accession>A0AAU8JK89</accession>
<comment type="subunit">
    <text evidence="12">F-type ATPases have 2 components, F(1) - the catalytic core - and F(0) - the membrane proton channel. F(1) has five subunits: alpha(3), beta(3), gamma(1), delta(1), epsilon(1). F(0) has four main subunits: a(1), b(1), b'(1) and c(10-14). The alpha and beta chains form an alternating ring which encloses part of the gamma chain. F(1) is attached to F(0) by a central stalk formed by the gamma and epsilon chains, while a peripheral stalk is formed by the delta, b and b' chains.</text>
</comment>
<keyword evidence="12" id="KW-0793">Thylakoid</keyword>
<evidence type="ECO:0000256" key="5">
    <source>
        <dbReference type="ARBA" id="ARBA00022781"/>
    </source>
</evidence>
<name>A0AAU8JK89_9CYAN</name>
<feature type="transmembrane region" description="Helical" evidence="12">
    <location>
        <begin position="25"/>
        <end position="44"/>
    </location>
</feature>
<keyword evidence="2 12" id="KW-0813">Transport</keyword>
<evidence type="ECO:0000256" key="11">
    <source>
        <dbReference type="ARBA" id="ARBA00037847"/>
    </source>
</evidence>
<protein>
    <recommendedName>
        <fullName evidence="12">ATP synthase subunit b'</fullName>
    </recommendedName>
    <alternativeName>
        <fullName evidence="12">ATP synthase F(0) sector subunit b'</fullName>
    </alternativeName>
    <alternativeName>
        <fullName evidence="12">ATPase subunit II</fullName>
    </alternativeName>
    <alternativeName>
        <fullName evidence="12">F-type ATPase subunit b'</fullName>
        <shortName evidence="12">F-ATPase subunit b'</shortName>
    </alternativeName>
</protein>
<keyword evidence="7 12" id="KW-0406">Ion transport</keyword>
<evidence type="ECO:0000256" key="2">
    <source>
        <dbReference type="ARBA" id="ARBA00022448"/>
    </source>
</evidence>
<evidence type="ECO:0000256" key="10">
    <source>
        <dbReference type="ARBA" id="ARBA00025198"/>
    </source>
</evidence>
<dbReference type="Pfam" id="PF00430">
    <property type="entry name" value="ATP-synt_B"/>
    <property type="match status" value="1"/>
</dbReference>
<dbReference type="InterPro" id="IPR034679">
    <property type="entry name" value="ATP_synth_b"/>
</dbReference>
<gene>
    <name evidence="12" type="primary">atpF2</name>
    <name evidence="12" type="synonym">atpG</name>
    <name evidence="15" type="ORF">ABWT76_002641</name>
</gene>
<dbReference type="GO" id="GO:0031676">
    <property type="term" value="C:plasma membrane-derived thylakoid membrane"/>
    <property type="evidence" value="ECO:0007669"/>
    <property type="project" value="UniProtKB-SubCell"/>
</dbReference>
<keyword evidence="4 12" id="KW-0812">Transmembrane</keyword>
<feature type="coiled-coil region" evidence="14">
    <location>
        <begin position="62"/>
        <end position="148"/>
    </location>
</feature>
<evidence type="ECO:0000256" key="12">
    <source>
        <dbReference type="HAMAP-Rule" id="MF_01399"/>
    </source>
</evidence>
<dbReference type="GO" id="GO:0012505">
    <property type="term" value="C:endomembrane system"/>
    <property type="evidence" value="ECO:0007669"/>
    <property type="project" value="UniProtKB-SubCell"/>
</dbReference>
<comment type="function">
    <text evidence="10 12">F(1)F(0) ATP synthase produces ATP from ADP in the presence of a proton or sodium gradient. F-type ATPases consist of two structural domains, F(1) containing the extramembraneous catalytic core and F(0) containing the membrane proton channel, linked together by a central stalk and a peripheral stalk. During catalysis, ATP synthesis in the catalytic domain of F(1) is coupled via a rotary mechanism of the central stalk subunits to proton translocation.</text>
</comment>
<evidence type="ECO:0000256" key="1">
    <source>
        <dbReference type="ARBA" id="ARBA00005513"/>
    </source>
</evidence>
<dbReference type="CDD" id="cd06503">
    <property type="entry name" value="ATP-synt_Fo_b"/>
    <property type="match status" value="1"/>
</dbReference>
<comment type="similarity">
    <text evidence="1 12 13">Belongs to the ATPase B chain family.</text>
</comment>
<dbReference type="PANTHER" id="PTHR33445">
    <property type="entry name" value="ATP SYNTHASE SUBUNIT B', CHLOROPLASTIC"/>
    <property type="match status" value="1"/>
</dbReference>
<evidence type="ECO:0000256" key="14">
    <source>
        <dbReference type="SAM" id="Coils"/>
    </source>
</evidence>
<dbReference type="GO" id="GO:0046961">
    <property type="term" value="F:proton-transporting ATPase activity, rotational mechanism"/>
    <property type="evidence" value="ECO:0007669"/>
    <property type="project" value="TreeGrafter"/>
</dbReference>
<keyword evidence="8 12" id="KW-0472">Membrane</keyword>
<evidence type="ECO:0000256" key="6">
    <source>
        <dbReference type="ARBA" id="ARBA00022989"/>
    </source>
</evidence>
<dbReference type="InterPro" id="IPR002146">
    <property type="entry name" value="ATP_synth_b/b'su_bac/chlpt"/>
</dbReference>
<dbReference type="AlphaFoldDB" id="A0AAU8JK89"/>
<comment type="function">
    <text evidence="12">Component of the F(0) channel, it forms part of the peripheral stalk, linking F(1) to F(0). The b'-subunit is a diverged and duplicated form of b found in plants and photosynthetic bacteria.</text>
</comment>
<organism evidence="15">
    <name type="scientific">Planktothricoides raciborskii GIHE-MW2</name>
    <dbReference type="NCBI Taxonomy" id="2792601"/>
    <lineage>
        <taxon>Bacteria</taxon>
        <taxon>Bacillati</taxon>
        <taxon>Cyanobacteriota</taxon>
        <taxon>Cyanophyceae</taxon>
        <taxon>Oscillatoriophycideae</taxon>
        <taxon>Oscillatoriales</taxon>
        <taxon>Oscillatoriaceae</taxon>
        <taxon>Planktothricoides</taxon>
    </lineage>
</organism>
<sequence length="161" mass="18031">MTHWTILLAVEEAAEGGLFDFNATLPFMALQFLILAAILNAIFYKPLTQAIDERDEYIRSNKQEAKERLAKAEQLAKQYEQELASSRKQAQQIIAQAQADAQKMAASEIAAAMQAAQNQREQAQKEINQQKQEALASLEQQVDALSRQILERLLGSELVNS</sequence>
<dbReference type="EMBL" id="CP159837">
    <property type="protein sequence ID" value="XCM39693.1"/>
    <property type="molecule type" value="Genomic_DNA"/>
</dbReference>
<evidence type="ECO:0000256" key="13">
    <source>
        <dbReference type="RuleBase" id="RU003848"/>
    </source>
</evidence>
<dbReference type="RefSeq" id="WP_054469051.1">
    <property type="nucleotide sequence ID" value="NZ_CP159837.1"/>
</dbReference>
<dbReference type="InterPro" id="IPR050059">
    <property type="entry name" value="ATP_synthase_B_chain"/>
</dbReference>
<dbReference type="GO" id="GO:0045259">
    <property type="term" value="C:proton-transporting ATP synthase complex"/>
    <property type="evidence" value="ECO:0007669"/>
    <property type="project" value="UniProtKB-KW"/>
</dbReference>